<keyword evidence="3" id="KW-0614">Plasmid</keyword>
<feature type="domain" description="DUF2510" evidence="2">
    <location>
        <begin position="606"/>
        <end position="633"/>
    </location>
</feature>
<evidence type="ECO:0000313" key="3">
    <source>
        <dbReference type="EMBL" id="AEF43063.1"/>
    </source>
</evidence>
<gene>
    <name evidence="3" type="ordered locus">AS9A_P20019</name>
</gene>
<evidence type="ECO:0000259" key="2">
    <source>
        <dbReference type="Pfam" id="PF10708"/>
    </source>
</evidence>
<accession>F6ESE2</accession>
<proteinExistence type="predicted"/>
<protein>
    <recommendedName>
        <fullName evidence="2">DUF2510 domain-containing protein</fullName>
    </recommendedName>
</protein>
<dbReference type="KEGG" id="asd:AS9A_P20019"/>
<name>F6ESE2_HOYSD</name>
<dbReference type="EMBL" id="CP002788">
    <property type="protein sequence ID" value="AEF43063.1"/>
    <property type="molecule type" value="Genomic_DNA"/>
</dbReference>
<organism evidence="3 4">
    <name type="scientific">Hoyosella subflava (strain DSM 45089 / JCM 17490 / NBRC 109087 / DQS3-9A1)</name>
    <name type="common">Amycolicicoccus subflavus</name>
    <dbReference type="NCBI Taxonomy" id="443218"/>
    <lineage>
        <taxon>Bacteria</taxon>
        <taxon>Bacillati</taxon>
        <taxon>Actinomycetota</taxon>
        <taxon>Actinomycetes</taxon>
        <taxon>Mycobacteriales</taxon>
        <taxon>Hoyosellaceae</taxon>
        <taxon>Hoyosella</taxon>
    </lineage>
</organism>
<dbReference type="Gene3D" id="3.30.70.2330">
    <property type="match status" value="1"/>
</dbReference>
<keyword evidence="4" id="KW-1185">Reference proteome</keyword>
<dbReference type="Pfam" id="PF10708">
    <property type="entry name" value="DUF2510"/>
    <property type="match status" value="1"/>
</dbReference>
<reference evidence="3 4" key="1">
    <citation type="journal article" date="2011" name="J. Bacteriol.">
        <title>Complete genome sequence of Amycolicicoccus subflavus DQS3-9A1T, an actinomycete isolated from crude oil-polluted soil.</title>
        <authorList>
            <person name="Cai M."/>
            <person name="Chen W.M."/>
            <person name="Nie Y."/>
            <person name="Chi C.Q."/>
            <person name="Wang Y.N."/>
            <person name="Tang Y.Q."/>
            <person name="Li G.Y."/>
            <person name="Wu X.L."/>
        </authorList>
    </citation>
    <scope>NUCLEOTIDE SEQUENCE [LARGE SCALE GENOMIC DNA]</scope>
    <source>
        <strain evidence="4">DSM 45089 / DQS3-9A1</strain>
        <plasmid evidence="3 4">pAS9A-2</plasmid>
    </source>
</reference>
<feature type="region of interest" description="Disordered" evidence="1">
    <location>
        <begin position="591"/>
        <end position="611"/>
    </location>
</feature>
<dbReference type="AlphaFoldDB" id="F6ESE2"/>
<evidence type="ECO:0000313" key="4">
    <source>
        <dbReference type="Proteomes" id="UP000009235"/>
    </source>
</evidence>
<feature type="region of interest" description="Disordered" evidence="1">
    <location>
        <begin position="638"/>
        <end position="659"/>
    </location>
</feature>
<geneLocation type="plasmid" evidence="3 4">
    <name>pAS9A-2</name>
</geneLocation>
<evidence type="ECO:0000256" key="1">
    <source>
        <dbReference type="SAM" id="MobiDB-lite"/>
    </source>
</evidence>
<sequence length="785" mass="89787">MSCPIRYKGCLGHDCLRKRNDYIQPAQDEVLERGEFVHICVSPSTHHESTTVPLQFPVYENLLVELVPESLNCFDPTAVALDLDGVQIGYLNRKVAEVWHPIVSALNNRGYRVLAQAESEYDNDVGEWININLPDWNRWIPIGEHAGFSSGFKELWQELPADTRERLLESFGEAELEVYLTRVRNLSRLMPTARWDAYDDDLPFLVKQCVRDLAKGQQRSRSRISGDGEPDPYEVARRTKPKYADNQYILRWWGSIQEAALSRAITEYAWHFPMFVADEIVAVTRAEDLERWRAGDPSCREREWRGWHSALTRFCNTRALQAGLFDRAPLPETRTCLRCQAVFSTYDVSWGAVRRLGGIGQWSYCRSCCQECLYENDLNDDWCAAADAEHYLRELADLYQAVPPQNLFDQANFLLGFDDNTRTQILNLGAGRPTVAKIQEIYGSWLHALIAAEVLEDGTHRTSRGTRTIAADGHVCLSLAEKTIDDWLTSYGIEHTREPQYPDSNYRADFRVGDTFIEYFGLTGDPEYDRKTREKKALARRHKVDLIAIYPKDIAAWGRTQNRVAERLGINLSTTFRRPVLRRPLMKRAVVRLPSPPPPRPAGPAAGWYPDPGRRGASRYWDGRFWTTQIRDPRDRLRADTPFEDGASRPVKGTDVHGESADRVVERISESGLDRDDPEGALRQWYQCMDAEENNSHREVIPGSELYEGVAPAPYHSAASYFQERRNRPAELAVLERFAAQRHAPGVGPPQMLARRDAIRKRGWHPDPIAAKMLPDYPPPRVLRL</sequence>
<dbReference type="InterPro" id="IPR018929">
    <property type="entry name" value="DUF2510"/>
</dbReference>
<dbReference type="Proteomes" id="UP000009235">
    <property type="component" value="Plasmid pAS9A-2"/>
</dbReference>
<dbReference type="HOGENOM" id="CLU_357044_0_0_11"/>